<keyword evidence="2" id="KW-1185">Reference proteome</keyword>
<comment type="caution">
    <text evidence="1">The sequence shown here is derived from an EMBL/GenBank/DDBJ whole genome shotgun (WGS) entry which is preliminary data.</text>
</comment>
<sequence length="184" mass="20948">MIPDNKTAPDLIPREFCQHRSSRVPNGEILEEMPPPPEWKDWYLVRNLSGRLSAGPSLTSFYCNQGSQGTLEHRMFLFRKGYLGYVVLSPTLNANVSNCLYKFTMWTYGLWAWPPILGFIINRDLFLPLGGVTVTLTNLKPRTISTGGTHGGWFLSFHHSTANDFRFRGIKKDEGENPQQNVRS</sequence>
<evidence type="ECO:0000313" key="2">
    <source>
        <dbReference type="Proteomes" id="UP001054945"/>
    </source>
</evidence>
<reference evidence="1 2" key="1">
    <citation type="submission" date="2021-06" db="EMBL/GenBank/DDBJ databases">
        <title>Caerostris extrusa draft genome.</title>
        <authorList>
            <person name="Kono N."/>
            <person name="Arakawa K."/>
        </authorList>
    </citation>
    <scope>NUCLEOTIDE SEQUENCE [LARGE SCALE GENOMIC DNA]</scope>
</reference>
<gene>
    <name evidence="1" type="ORF">CEXT_416751</name>
</gene>
<proteinExistence type="predicted"/>
<accession>A0AAV4V6G0</accession>
<protein>
    <submittedName>
        <fullName evidence="1">Uncharacterized protein</fullName>
    </submittedName>
</protein>
<organism evidence="1 2">
    <name type="scientific">Caerostris extrusa</name>
    <name type="common">Bark spider</name>
    <name type="synonym">Caerostris bankana</name>
    <dbReference type="NCBI Taxonomy" id="172846"/>
    <lineage>
        <taxon>Eukaryota</taxon>
        <taxon>Metazoa</taxon>
        <taxon>Ecdysozoa</taxon>
        <taxon>Arthropoda</taxon>
        <taxon>Chelicerata</taxon>
        <taxon>Arachnida</taxon>
        <taxon>Araneae</taxon>
        <taxon>Araneomorphae</taxon>
        <taxon>Entelegynae</taxon>
        <taxon>Araneoidea</taxon>
        <taxon>Araneidae</taxon>
        <taxon>Caerostris</taxon>
    </lineage>
</organism>
<dbReference type="AlphaFoldDB" id="A0AAV4V6G0"/>
<name>A0AAV4V6G0_CAEEX</name>
<dbReference type="EMBL" id="BPLR01014029">
    <property type="protein sequence ID" value="GIY65812.1"/>
    <property type="molecule type" value="Genomic_DNA"/>
</dbReference>
<evidence type="ECO:0000313" key="1">
    <source>
        <dbReference type="EMBL" id="GIY65812.1"/>
    </source>
</evidence>
<dbReference type="Proteomes" id="UP001054945">
    <property type="component" value="Unassembled WGS sequence"/>
</dbReference>